<proteinExistence type="predicted"/>
<evidence type="ECO:0000259" key="1">
    <source>
        <dbReference type="PROSITE" id="PS50404"/>
    </source>
</evidence>
<organism evidence="2 3">
    <name type="scientific">Acidovorax soli</name>
    <dbReference type="NCBI Taxonomy" id="592050"/>
    <lineage>
        <taxon>Bacteria</taxon>
        <taxon>Pseudomonadati</taxon>
        <taxon>Pseudomonadota</taxon>
        <taxon>Betaproteobacteria</taxon>
        <taxon>Burkholderiales</taxon>
        <taxon>Comamonadaceae</taxon>
        <taxon>Acidovorax</taxon>
    </lineage>
</organism>
<feature type="domain" description="GST N-terminal" evidence="1">
    <location>
        <begin position="6"/>
        <end position="85"/>
    </location>
</feature>
<dbReference type="SUPFAM" id="SSF47616">
    <property type="entry name" value="GST C-terminal domain-like"/>
    <property type="match status" value="1"/>
</dbReference>
<name>A0A7X0U6V5_9BURK</name>
<reference evidence="2 3" key="1">
    <citation type="submission" date="2020-08" db="EMBL/GenBank/DDBJ databases">
        <title>Functional genomics of gut bacteria from endangered species of beetles.</title>
        <authorList>
            <person name="Carlos-Shanley C."/>
        </authorList>
    </citation>
    <scope>NUCLEOTIDE SEQUENCE [LARGE SCALE GENOMIC DNA]</scope>
    <source>
        <strain evidence="2 3">S00198</strain>
    </source>
</reference>
<gene>
    <name evidence="2" type="ORF">HNP48_000171</name>
</gene>
<dbReference type="CDD" id="cd03205">
    <property type="entry name" value="GST_C_6"/>
    <property type="match status" value="1"/>
</dbReference>
<keyword evidence="3" id="KW-1185">Reference proteome</keyword>
<dbReference type="AlphaFoldDB" id="A0A7X0U6V5"/>
<dbReference type="Pfam" id="PF13417">
    <property type="entry name" value="GST_N_3"/>
    <property type="match status" value="1"/>
</dbReference>
<dbReference type="InterPro" id="IPR004045">
    <property type="entry name" value="Glutathione_S-Trfase_N"/>
</dbReference>
<comment type="caution">
    <text evidence="2">The sequence shown here is derived from an EMBL/GenBank/DDBJ whole genome shotgun (WGS) entry which is preliminary data.</text>
</comment>
<dbReference type="InterPro" id="IPR036282">
    <property type="entry name" value="Glutathione-S-Trfase_C_sf"/>
</dbReference>
<evidence type="ECO:0000313" key="3">
    <source>
        <dbReference type="Proteomes" id="UP000575083"/>
    </source>
</evidence>
<dbReference type="GO" id="GO:0016740">
    <property type="term" value="F:transferase activity"/>
    <property type="evidence" value="ECO:0007669"/>
    <property type="project" value="UniProtKB-KW"/>
</dbReference>
<evidence type="ECO:0000313" key="2">
    <source>
        <dbReference type="EMBL" id="MBB6557507.1"/>
    </source>
</evidence>
<dbReference type="Proteomes" id="UP000575083">
    <property type="component" value="Unassembled WGS sequence"/>
</dbReference>
<dbReference type="PROSITE" id="PS50404">
    <property type="entry name" value="GST_NTER"/>
    <property type="match status" value="1"/>
</dbReference>
<dbReference type="SUPFAM" id="SSF52833">
    <property type="entry name" value="Thioredoxin-like"/>
    <property type="match status" value="1"/>
</dbReference>
<dbReference type="Pfam" id="PF13410">
    <property type="entry name" value="GST_C_2"/>
    <property type="match status" value="1"/>
</dbReference>
<protein>
    <submittedName>
        <fullName evidence="2">Glutathione S-transferase</fullName>
    </submittedName>
</protein>
<dbReference type="Gene3D" id="3.40.30.10">
    <property type="entry name" value="Glutaredoxin"/>
    <property type="match status" value="1"/>
</dbReference>
<keyword evidence="2" id="KW-0808">Transferase</keyword>
<accession>A0A7X0U6V5</accession>
<dbReference type="InterPro" id="IPR036249">
    <property type="entry name" value="Thioredoxin-like_sf"/>
</dbReference>
<dbReference type="RefSeq" id="WP_184854962.1">
    <property type="nucleotide sequence ID" value="NZ_JACHLK010000001.1"/>
</dbReference>
<dbReference type="EMBL" id="JACHLK010000001">
    <property type="protein sequence ID" value="MBB6557507.1"/>
    <property type="molecule type" value="Genomic_DNA"/>
</dbReference>
<dbReference type="Gene3D" id="1.20.1050.10">
    <property type="match status" value="1"/>
</dbReference>
<sequence>MSISTETFILRSSPTSPFVRKVRMVIDVLHLTDRVTHVGTDASDLTLREQNPLGKYPCLVRSDGSAIFDSSVILEFLQWVAGTERLLPASGEQRIAMLSQTRLADGIIDAGALIIYEERYHDASMRSQEWLEHQRGKIRRALAVFEASPPDPRQTDAVSIGLACALGFLDRRKAVEWRAAFPGLSLWLSSFAESEPAFERTQPPGL</sequence>